<reference evidence="2 3" key="1">
    <citation type="submission" date="2016-04" db="EMBL/GenBank/DDBJ databases">
        <title>Genome analyses suggest a sexual origin of heterokaryosis in a supposedly ancient asexual fungus.</title>
        <authorList>
            <person name="Ropars J."/>
            <person name="Sedzielewska K."/>
            <person name="Noel J."/>
            <person name="Charron P."/>
            <person name="Farinelli L."/>
            <person name="Marton T."/>
            <person name="Kruger M."/>
            <person name="Pelin A."/>
            <person name="Brachmann A."/>
            <person name="Corradi N."/>
        </authorList>
    </citation>
    <scope>NUCLEOTIDE SEQUENCE [LARGE SCALE GENOMIC DNA]</scope>
    <source>
        <strain evidence="2 3">C2</strain>
    </source>
</reference>
<proteinExistence type="predicted"/>
<organism evidence="2 3">
    <name type="scientific">Rhizophagus irregularis</name>
    <dbReference type="NCBI Taxonomy" id="588596"/>
    <lineage>
        <taxon>Eukaryota</taxon>
        <taxon>Fungi</taxon>
        <taxon>Fungi incertae sedis</taxon>
        <taxon>Mucoromycota</taxon>
        <taxon>Glomeromycotina</taxon>
        <taxon>Glomeromycetes</taxon>
        <taxon>Glomerales</taxon>
        <taxon>Glomeraceae</taxon>
        <taxon>Rhizophagus</taxon>
    </lineage>
</organism>
<evidence type="ECO:0000313" key="2">
    <source>
        <dbReference type="EMBL" id="PKK39528.1"/>
    </source>
</evidence>
<accession>A0A2N1KU65</accession>
<evidence type="ECO:0000256" key="1">
    <source>
        <dbReference type="SAM" id="MobiDB-lite"/>
    </source>
</evidence>
<reference evidence="2 3" key="2">
    <citation type="submission" date="2017-10" db="EMBL/GenBank/DDBJ databases">
        <title>Extensive intraspecific genome diversity in a model arbuscular mycorrhizal fungus.</title>
        <authorList>
            <person name="Chen E.C.H."/>
            <person name="Morin E."/>
            <person name="Baudet D."/>
            <person name="Noel J."/>
            <person name="Ndikumana S."/>
            <person name="Charron P."/>
            <person name="St-Onge C."/>
            <person name="Giorgi J."/>
            <person name="Grigoriev I.V."/>
            <person name="Roux C."/>
            <person name="Martin F.M."/>
            <person name="Corradi N."/>
        </authorList>
    </citation>
    <scope>NUCLEOTIDE SEQUENCE [LARGE SCALE GENOMIC DNA]</scope>
    <source>
        <strain evidence="2 3">C2</strain>
    </source>
</reference>
<dbReference type="Proteomes" id="UP000233469">
    <property type="component" value="Unassembled WGS sequence"/>
</dbReference>
<name>A0A2N1KU65_9GLOM</name>
<dbReference type="AlphaFoldDB" id="A0A2N1KU65"/>
<dbReference type="EMBL" id="LLXL01010464">
    <property type="protein sequence ID" value="PKK39528.1"/>
    <property type="molecule type" value="Genomic_DNA"/>
</dbReference>
<gene>
    <name evidence="2" type="ORF">RhiirC2_805471</name>
</gene>
<dbReference type="VEuPathDB" id="FungiDB:FUN_009400"/>
<evidence type="ECO:0000313" key="3">
    <source>
        <dbReference type="Proteomes" id="UP000233469"/>
    </source>
</evidence>
<comment type="caution">
    <text evidence="2">The sequence shown here is derived from an EMBL/GenBank/DDBJ whole genome shotgun (WGS) entry which is preliminary data.</text>
</comment>
<protein>
    <submittedName>
        <fullName evidence="2">Uncharacterized protein</fullName>
    </submittedName>
</protein>
<sequence>MFNNITARLNTIEEARRNDFGRISSEINSINFLIEALQNEMIRHYALAVTRRIQPIETDQLSVASQSETSSQSRASLSSSSEVSA</sequence>
<feature type="region of interest" description="Disordered" evidence="1">
    <location>
        <begin position="61"/>
        <end position="85"/>
    </location>
</feature>